<protein>
    <recommendedName>
        <fullName evidence="1">Bacterial Ig domain-containing protein</fullName>
    </recommendedName>
</protein>
<evidence type="ECO:0000313" key="2">
    <source>
        <dbReference type="EMBL" id="EUJ47034.1"/>
    </source>
</evidence>
<evidence type="ECO:0000313" key="3">
    <source>
        <dbReference type="Proteomes" id="UP000019241"/>
    </source>
</evidence>
<dbReference type="Pfam" id="PF20622">
    <property type="entry name" value="Big_15"/>
    <property type="match status" value="1"/>
</dbReference>
<feature type="domain" description="Bacterial Ig" evidence="1">
    <location>
        <begin position="31"/>
        <end position="112"/>
    </location>
</feature>
<sequence length="113" mass="12361">MMYMLYFMMQKGREMARTKVTLTKEVPNTVGTVTANPFAIGQDSYVKGSFTGDVAKISMVVNGQTFTSIPVTGGMYQYYASGKISSVNDSVTMIAYDAKGKELDRASVTVQKK</sequence>
<gene>
    <name evidence="2" type="ORF">MCOL2_18574</name>
</gene>
<reference evidence="2 3" key="1">
    <citation type="submission" date="2012-12" db="EMBL/GenBank/DDBJ databases">
        <title>Novel taxa of Listeriaceae from agricultural environments in the United States.</title>
        <authorList>
            <person name="den Bakker H.C."/>
            <person name="Allred A."/>
            <person name="Warchocki S."/>
            <person name="Wright E.M."/>
            <person name="Burrell A."/>
            <person name="Nightingale K.K."/>
            <person name="Kephart D."/>
            <person name="Wiedmann M."/>
        </authorList>
    </citation>
    <scope>NUCLEOTIDE SEQUENCE [LARGE SCALE GENOMIC DNA]</scope>
    <source>
        <strain evidence="2 3">FSL S10-1203</strain>
    </source>
</reference>
<dbReference type="Proteomes" id="UP000019241">
    <property type="component" value="Unassembled WGS sequence"/>
</dbReference>
<proteinExistence type="predicted"/>
<dbReference type="AlphaFoldDB" id="W7D4Y2"/>
<dbReference type="PATRIC" id="fig|1265822.4.peg.3787"/>
<dbReference type="EMBL" id="AODM01000073">
    <property type="protein sequence ID" value="EUJ47034.1"/>
    <property type="molecule type" value="Genomic_DNA"/>
</dbReference>
<name>W7D4Y2_9LIST</name>
<comment type="caution">
    <text evidence="2">The sequence shown here is derived from an EMBL/GenBank/DDBJ whole genome shotgun (WGS) entry which is preliminary data.</text>
</comment>
<dbReference type="InterPro" id="IPR046746">
    <property type="entry name" value="Big_15"/>
</dbReference>
<accession>W7D4Y2</accession>
<organism evidence="2 3">
    <name type="scientific">Listeria fleischmannii FSL S10-1203</name>
    <dbReference type="NCBI Taxonomy" id="1265822"/>
    <lineage>
        <taxon>Bacteria</taxon>
        <taxon>Bacillati</taxon>
        <taxon>Bacillota</taxon>
        <taxon>Bacilli</taxon>
        <taxon>Bacillales</taxon>
        <taxon>Listeriaceae</taxon>
        <taxon>Listeria</taxon>
    </lineage>
</organism>
<evidence type="ECO:0000259" key="1">
    <source>
        <dbReference type="Pfam" id="PF20622"/>
    </source>
</evidence>